<keyword evidence="2" id="KW-1185">Reference proteome</keyword>
<dbReference type="OrthoDB" id="113199at2759"/>
<name>A0A225V241_9STRA</name>
<dbReference type="AlphaFoldDB" id="A0A225V241"/>
<dbReference type="EMBL" id="NBNE01008848">
    <property type="protein sequence ID" value="OWY99037.1"/>
    <property type="molecule type" value="Genomic_DNA"/>
</dbReference>
<gene>
    <name evidence="1" type="ORF">PHMEG_00030038</name>
</gene>
<accession>A0A225V241</accession>
<protein>
    <submittedName>
        <fullName evidence="1">Uncharacterized protein</fullName>
    </submittedName>
</protein>
<evidence type="ECO:0000313" key="1">
    <source>
        <dbReference type="EMBL" id="OWY99037.1"/>
    </source>
</evidence>
<evidence type="ECO:0000313" key="2">
    <source>
        <dbReference type="Proteomes" id="UP000198211"/>
    </source>
</evidence>
<comment type="caution">
    <text evidence="1">The sequence shown here is derived from an EMBL/GenBank/DDBJ whole genome shotgun (WGS) entry which is preliminary data.</text>
</comment>
<organism evidence="1 2">
    <name type="scientific">Phytophthora megakarya</name>
    <dbReference type="NCBI Taxonomy" id="4795"/>
    <lineage>
        <taxon>Eukaryota</taxon>
        <taxon>Sar</taxon>
        <taxon>Stramenopiles</taxon>
        <taxon>Oomycota</taxon>
        <taxon>Peronosporomycetes</taxon>
        <taxon>Peronosporales</taxon>
        <taxon>Peronosporaceae</taxon>
        <taxon>Phytophthora</taxon>
    </lineage>
</organism>
<proteinExistence type="predicted"/>
<reference evidence="2" key="1">
    <citation type="submission" date="2017-03" db="EMBL/GenBank/DDBJ databases">
        <title>Phytopthora megakarya and P. palmivora, two closely related causual agents of cacao black pod achieved similar genome size and gene model numbers by different mechanisms.</title>
        <authorList>
            <person name="Ali S."/>
            <person name="Shao J."/>
            <person name="Larry D.J."/>
            <person name="Kronmiller B."/>
            <person name="Shen D."/>
            <person name="Strem M.D."/>
            <person name="Melnick R.L."/>
            <person name="Guiltinan M.J."/>
            <person name="Tyler B.M."/>
            <person name="Meinhardt L.W."/>
            <person name="Bailey B.A."/>
        </authorList>
    </citation>
    <scope>NUCLEOTIDE SEQUENCE [LARGE SCALE GENOMIC DNA]</scope>
    <source>
        <strain evidence="2">zdho120</strain>
    </source>
</reference>
<dbReference type="Proteomes" id="UP000198211">
    <property type="component" value="Unassembled WGS sequence"/>
</dbReference>
<sequence length="185" mass="20928">MQRTLTKLVTMQEQREALRGEGVPGDQGGPLEVPMRTSVITEGHLLVGCFYTWQMWHTATQGQEQFARADLKTCINIMIIAAGKDITIPAQHGNHDGISYRLWKQSIGTLAEELDKMTNDALGHLGQKGRSKTADSLRKRWRKLRAEQRSSFDVLCSAYILSRSNSTIVDHCTPFSHQWQAKYLK</sequence>